<dbReference type="GO" id="GO:0005524">
    <property type="term" value="F:ATP binding"/>
    <property type="evidence" value="ECO:0007669"/>
    <property type="project" value="InterPro"/>
</dbReference>
<dbReference type="InterPro" id="IPR011009">
    <property type="entry name" value="Kinase-like_dom_sf"/>
</dbReference>
<proteinExistence type="predicted"/>
<reference evidence="2" key="1">
    <citation type="submission" date="2019-12" db="EMBL/GenBank/DDBJ databases">
        <title>Genome sequencing and annotation of Brassica cretica.</title>
        <authorList>
            <person name="Studholme D.J."/>
            <person name="Sarris P.F."/>
        </authorList>
    </citation>
    <scope>NUCLEOTIDE SEQUENCE</scope>
    <source>
        <strain evidence="2">PFS-102/07</strain>
        <tissue evidence="2">Leaf</tissue>
    </source>
</reference>
<dbReference type="PROSITE" id="PS50011">
    <property type="entry name" value="PROTEIN_KINASE_DOM"/>
    <property type="match status" value="1"/>
</dbReference>
<feature type="domain" description="Protein kinase" evidence="1">
    <location>
        <begin position="1"/>
        <end position="108"/>
    </location>
</feature>
<gene>
    <name evidence="2" type="ORF">F2Q70_00012830</name>
</gene>
<dbReference type="InterPro" id="IPR001245">
    <property type="entry name" value="Ser-Thr/Tyr_kinase_cat_dom"/>
</dbReference>
<dbReference type="PANTHER" id="PTHR48007">
    <property type="entry name" value="LEUCINE-RICH REPEAT RECEPTOR-LIKE PROTEIN KINASE PXC1"/>
    <property type="match status" value="1"/>
</dbReference>
<dbReference type="InterPro" id="IPR046959">
    <property type="entry name" value="PRK1-6/SRF4-like"/>
</dbReference>
<protein>
    <recommendedName>
        <fullName evidence="1">Protein kinase domain-containing protein</fullName>
    </recommendedName>
</protein>
<dbReference type="Gene3D" id="1.10.510.10">
    <property type="entry name" value="Transferase(Phosphotransferase) domain 1"/>
    <property type="match status" value="1"/>
</dbReference>
<dbReference type="SUPFAM" id="SSF56112">
    <property type="entry name" value="Protein kinase-like (PK-like)"/>
    <property type="match status" value="1"/>
</dbReference>
<dbReference type="GO" id="GO:0004672">
    <property type="term" value="F:protein kinase activity"/>
    <property type="evidence" value="ECO:0007669"/>
    <property type="project" value="InterPro"/>
</dbReference>
<dbReference type="Pfam" id="PF07714">
    <property type="entry name" value="PK_Tyr_Ser-Thr"/>
    <property type="match status" value="1"/>
</dbReference>
<organism evidence="2">
    <name type="scientific">Brassica cretica</name>
    <name type="common">Mustard</name>
    <dbReference type="NCBI Taxonomy" id="69181"/>
    <lineage>
        <taxon>Eukaryota</taxon>
        <taxon>Viridiplantae</taxon>
        <taxon>Streptophyta</taxon>
        <taxon>Embryophyta</taxon>
        <taxon>Tracheophyta</taxon>
        <taxon>Spermatophyta</taxon>
        <taxon>Magnoliopsida</taxon>
        <taxon>eudicotyledons</taxon>
        <taxon>Gunneridae</taxon>
        <taxon>Pentapetalae</taxon>
        <taxon>rosids</taxon>
        <taxon>malvids</taxon>
        <taxon>Brassicales</taxon>
        <taxon>Brassicaceae</taxon>
        <taxon>Brassiceae</taxon>
        <taxon>Brassica</taxon>
    </lineage>
</organism>
<dbReference type="EMBL" id="QGKY02000089">
    <property type="protein sequence ID" value="KAF2612335.1"/>
    <property type="molecule type" value="Genomic_DNA"/>
</dbReference>
<dbReference type="AlphaFoldDB" id="A0A8S9LY65"/>
<dbReference type="PANTHER" id="PTHR48007:SF69">
    <property type="entry name" value="POLLEN RECEPTOR-LIKE KINASE 4"/>
    <property type="match status" value="1"/>
</dbReference>
<evidence type="ECO:0000259" key="1">
    <source>
        <dbReference type="PROSITE" id="PS50011"/>
    </source>
</evidence>
<name>A0A8S9LY65_BRACR</name>
<comment type="caution">
    <text evidence="2">The sequence shown here is derived from an EMBL/GenBank/DDBJ whole genome shotgun (WGS) entry which is preliminary data.</text>
</comment>
<sequence length="236" mass="26281">MNSEQSHNLMIAYKSPEYSLKGQIKKKTDVWCLGVLISELLTGRFPENYLRQVYDANMSLVTWVSNMVKEKKTCEDRVELLKIGLSCCEEDEERRMEMKDAVEKIERLRDGQDLDGDFAASMHNVFASRLMDDDDFGLAMNGGDSVPEPGVDVDVVSGSVKPLLMCLSTEKEAVDNLSGFESRKRQTTAQSSTFEVGNFHLQFLTAASTKARPAVQRVGAFATISTTSSFVNTSHI</sequence>
<dbReference type="InterPro" id="IPR000719">
    <property type="entry name" value="Prot_kinase_dom"/>
</dbReference>
<accession>A0A8S9LY65</accession>
<evidence type="ECO:0000313" key="2">
    <source>
        <dbReference type="EMBL" id="KAF2612335.1"/>
    </source>
</evidence>